<feature type="domain" description="AB hydrolase-1" evidence="1">
    <location>
        <begin position="10"/>
        <end position="242"/>
    </location>
</feature>
<dbReference type="PANTHER" id="PTHR37017">
    <property type="entry name" value="AB HYDROLASE-1 DOMAIN-CONTAINING PROTEIN-RELATED"/>
    <property type="match status" value="1"/>
</dbReference>
<name>A0ABQ9NM46_9PEZI</name>
<organism evidence="2 3">
    <name type="scientific">Coniosporium apollinis</name>
    <dbReference type="NCBI Taxonomy" id="61459"/>
    <lineage>
        <taxon>Eukaryota</taxon>
        <taxon>Fungi</taxon>
        <taxon>Dikarya</taxon>
        <taxon>Ascomycota</taxon>
        <taxon>Pezizomycotina</taxon>
        <taxon>Dothideomycetes</taxon>
        <taxon>Dothideomycetes incertae sedis</taxon>
        <taxon>Coniosporium</taxon>
    </lineage>
</organism>
<evidence type="ECO:0000313" key="2">
    <source>
        <dbReference type="EMBL" id="KAJ9661828.1"/>
    </source>
</evidence>
<dbReference type="PANTHER" id="PTHR37017:SF11">
    <property type="entry name" value="ESTERASE_LIPASE_THIOESTERASE DOMAIN-CONTAINING PROTEIN"/>
    <property type="match status" value="1"/>
</dbReference>
<dbReference type="Gene3D" id="3.40.50.1820">
    <property type="entry name" value="alpha/beta hydrolase"/>
    <property type="match status" value="1"/>
</dbReference>
<reference evidence="2" key="1">
    <citation type="submission" date="2022-10" db="EMBL/GenBank/DDBJ databases">
        <title>Culturing micro-colonial fungi from biological soil crusts in the Mojave desert and describing Neophaeococcomyces mojavensis, and introducing the new genera and species Taxawa tesnikishii.</title>
        <authorList>
            <person name="Kurbessoian T."/>
            <person name="Stajich J.E."/>
        </authorList>
    </citation>
    <scope>NUCLEOTIDE SEQUENCE</scope>
    <source>
        <strain evidence="2">TK_1</strain>
    </source>
</reference>
<protein>
    <recommendedName>
        <fullName evidence="1">AB hydrolase-1 domain-containing protein</fullName>
    </recommendedName>
</protein>
<sequence>MATLTAKPTIVFVPGAWHGPEGFREVAAHLQSAGYQTVLISLPSVGTDPPPDSFDPDVAAIRKAVEDALNQETDVVMVFHSYGGFPGNEAMRGLTKSARSAAGEKTSVIKLVHMCSFVAAEGKNMMDMLGGELLPWIRAEGDFLYPDTAEERFYNDLPASTAREWAEKLKPHAKGTFHSRLTYAAWRDVENMYILCEKDNAIPLAVQEKMVNDAKLEGAVFEVERLDASHSPFLIMPERTAECIQRAAAGRGLVAQVVEVMKQAGDAILG</sequence>
<evidence type="ECO:0000313" key="3">
    <source>
        <dbReference type="Proteomes" id="UP001172684"/>
    </source>
</evidence>
<dbReference type="InterPro" id="IPR052897">
    <property type="entry name" value="Sec-Metab_Biosynth_Hydrolase"/>
</dbReference>
<evidence type="ECO:0000259" key="1">
    <source>
        <dbReference type="Pfam" id="PF12697"/>
    </source>
</evidence>
<dbReference type="InterPro" id="IPR029058">
    <property type="entry name" value="AB_hydrolase_fold"/>
</dbReference>
<proteinExistence type="predicted"/>
<dbReference type="InterPro" id="IPR000073">
    <property type="entry name" value="AB_hydrolase_1"/>
</dbReference>
<dbReference type="Pfam" id="PF12697">
    <property type="entry name" value="Abhydrolase_6"/>
    <property type="match status" value="1"/>
</dbReference>
<dbReference type="Proteomes" id="UP001172684">
    <property type="component" value="Unassembled WGS sequence"/>
</dbReference>
<keyword evidence="3" id="KW-1185">Reference proteome</keyword>
<comment type="caution">
    <text evidence="2">The sequence shown here is derived from an EMBL/GenBank/DDBJ whole genome shotgun (WGS) entry which is preliminary data.</text>
</comment>
<dbReference type="EMBL" id="JAPDRL010000054">
    <property type="protein sequence ID" value="KAJ9661828.1"/>
    <property type="molecule type" value="Genomic_DNA"/>
</dbReference>
<gene>
    <name evidence="2" type="ORF">H2201_006308</name>
</gene>
<accession>A0ABQ9NM46</accession>
<dbReference type="SUPFAM" id="SSF53474">
    <property type="entry name" value="alpha/beta-Hydrolases"/>
    <property type="match status" value="1"/>
</dbReference>